<keyword evidence="3" id="KW-0862">Zinc</keyword>
<dbReference type="GO" id="GO:0005634">
    <property type="term" value="C:nucleus"/>
    <property type="evidence" value="ECO:0007669"/>
    <property type="project" value="TreeGrafter"/>
</dbReference>
<dbReference type="SUPFAM" id="SSF57850">
    <property type="entry name" value="RING/U-box"/>
    <property type="match status" value="1"/>
</dbReference>
<dbReference type="PANTHER" id="PTHR45931:SF3">
    <property type="entry name" value="RING ZINC FINGER-CONTAINING PROTEIN"/>
    <property type="match status" value="1"/>
</dbReference>
<accession>A0AAW1PS21</accession>
<evidence type="ECO:0000256" key="2">
    <source>
        <dbReference type="ARBA" id="ARBA00022771"/>
    </source>
</evidence>
<dbReference type="InterPro" id="IPR001841">
    <property type="entry name" value="Znf_RING"/>
</dbReference>
<dbReference type="GO" id="GO:0008270">
    <property type="term" value="F:zinc ion binding"/>
    <property type="evidence" value="ECO:0007669"/>
    <property type="project" value="UniProtKB-KW"/>
</dbReference>
<feature type="compositionally biased region" description="Low complexity" evidence="5">
    <location>
        <begin position="342"/>
        <end position="360"/>
    </location>
</feature>
<dbReference type="Pfam" id="PF13639">
    <property type="entry name" value="zf-RING_2"/>
    <property type="match status" value="1"/>
</dbReference>
<evidence type="ECO:0000313" key="8">
    <source>
        <dbReference type="Proteomes" id="UP001465755"/>
    </source>
</evidence>
<dbReference type="GO" id="GO:0006511">
    <property type="term" value="P:ubiquitin-dependent protein catabolic process"/>
    <property type="evidence" value="ECO:0007669"/>
    <property type="project" value="TreeGrafter"/>
</dbReference>
<feature type="compositionally biased region" description="Low complexity" evidence="5">
    <location>
        <begin position="196"/>
        <end position="221"/>
    </location>
</feature>
<feature type="domain" description="RING-type" evidence="6">
    <location>
        <begin position="458"/>
        <end position="499"/>
    </location>
</feature>
<feature type="region of interest" description="Disordered" evidence="5">
    <location>
        <begin position="150"/>
        <end position="255"/>
    </location>
</feature>
<dbReference type="PANTHER" id="PTHR45931">
    <property type="entry name" value="SI:CH211-59O9.10"/>
    <property type="match status" value="1"/>
</dbReference>
<dbReference type="SMART" id="SM00184">
    <property type="entry name" value="RING"/>
    <property type="match status" value="1"/>
</dbReference>
<dbReference type="AlphaFoldDB" id="A0AAW1PS21"/>
<dbReference type="InterPro" id="IPR013083">
    <property type="entry name" value="Znf_RING/FYVE/PHD"/>
</dbReference>
<dbReference type="GO" id="GO:0061630">
    <property type="term" value="F:ubiquitin protein ligase activity"/>
    <property type="evidence" value="ECO:0007669"/>
    <property type="project" value="TreeGrafter"/>
</dbReference>
<reference evidence="7 8" key="1">
    <citation type="journal article" date="2024" name="Nat. Commun.">
        <title>Phylogenomics reveals the evolutionary origins of lichenization in chlorophyte algae.</title>
        <authorList>
            <person name="Puginier C."/>
            <person name="Libourel C."/>
            <person name="Otte J."/>
            <person name="Skaloud P."/>
            <person name="Haon M."/>
            <person name="Grisel S."/>
            <person name="Petersen M."/>
            <person name="Berrin J.G."/>
            <person name="Delaux P.M."/>
            <person name="Dal Grande F."/>
            <person name="Keller J."/>
        </authorList>
    </citation>
    <scope>NUCLEOTIDE SEQUENCE [LARGE SCALE GENOMIC DNA]</scope>
    <source>
        <strain evidence="7 8">SAG 2036</strain>
    </source>
</reference>
<feature type="compositionally biased region" description="Pro residues" evidence="5">
    <location>
        <begin position="185"/>
        <end position="195"/>
    </location>
</feature>
<evidence type="ECO:0000256" key="1">
    <source>
        <dbReference type="ARBA" id="ARBA00022723"/>
    </source>
</evidence>
<proteinExistence type="predicted"/>
<evidence type="ECO:0000259" key="6">
    <source>
        <dbReference type="PROSITE" id="PS50089"/>
    </source>
</evidence>
<feature type="compositionally biased region" description="Pro residues" evidence="5">
    <location>
        <begin position="329"/>
        <end position="338"/>
    </location>
</feature>
<protein>
    <recommendedName>
        <fullName evidence="6">RING-type domain-containing protein</fullName>
    </recommendedName>
</protein>
<dbReference type="InterPro" id="IPR051834">
    <property type="entry name" value="RING_finger_E3_ligase"/>
</dbReference>
<gene>
    <name evidence="7" type="ORF">WJX73_006498</name>
</gene>
<keyword evidence="2 4" id="KW-0863">Zinc-finger</keyword>
<dbReference type="EMBL" id="JALJOQ010000008">
    <property type="protein sequence ID" value="KAK9812241.1"/>
    <property type="molecule type" value="Genomic_DNA"/>
</dbReference>
<evidence type="ECO:0000256" key="3">
    <source>
        <dbReference type="ARBA" id="ARBA00022833"/>
    </source>
</evidence>
<keyword evidence="1" id="KW-0479">Metal-binding</keyword>
<evidence type="ECO:0000256" key="5">
    <source>
        <dbReference type="SAM" id="MobiDB-lite"/>
    </source>
</evidence>
<feature type="compositionally biased region" description="Basic residues" evidence="5">
    <location>
        <begin position="99"/>
        <end position="108"/>
    </location>
</feature>
<organism evidence="7 8">
    <name type="scientific">Symbiochloris irregularis</name>
    <dbReference type="NCBI Taxonomy" id="706552"/>
    <lineage>
        <taxon>Eukaryota</taxon>
        <taxon>Viridiplantae</taxon>
        <taxon>Chlorophyta</taxon>
        <taxon>core chlorophytes</taxon>
        <taxon>Trebouxiophyceae</taxon>
        <taxon>Trebouxiales</taxon>
        <taxon>Trebouxiaceae</taxon>
        <taxon>Symbiochloris</taxon>
    </lineage>
</organism>
<feature type="region of interest" description="Disordered" evidence="5">
    <location>
        <begin position="280"/>
        <end position="310"/>
    </location>
</feature>
<comment type="caution">
    <text evidence="7">The sequence shown here is derived from an EMBL/GenBank/DDBJ whole genome shotgun (WGS) entry which is preliminary data.</text>
</comment>
<feature type="compositionally biased region" description="Low complexity" evidence="5">
    <location>
        <begin position="65"/>
        <end position="77"/>
    </location>
</feature>
<sequence length="504" mass="53717">MHRPNVCETAPNDLEGHRSLVLKRPRFDQRSDTKGEGTCQAKPSAVIDLSMDSPTAGHTEKMEAEPAAAGPSSARSRLPGQPGGRPLWGELEDPSGPPRWRHVRRRTATRTPTCSMPEAASCSDACPPAEPDAHPMWRRPWETRSREAVCAPIPSTGGPVLPQRPNAMGPPPFTRRSAALASLLPNPPPHPPGPSTHPTAGPSQAPSLPLRPPSARAAAAAGATDPTCQPPARTQGGSQRSRGRQPARQLSAWAREAEEDANLAIQMDRLGAMDAWALPSPSSAEAEEGPWTGWHVPIGPHPTSGRSSRGMSITDAMLSMLRDESFAPPVHPANPLHPHPASLRSSGTTSASASTPALPHLPRPRRSGAPHALELRHLSALREAMMDRGFGGAAGGRLPLHLLLSDRDFDENDYEALLALDDGIESRKGATPAAIAKLPTVVVGPKAGQVAEGEASRCAICLEDYVQGVVQRKLKCSHRFHCSCLDRWLARKATCPICQQPCCD</sequence>
<dbReference type="PROSITE" id="PS50089">
    <property type="entry name" value="ZF_RING_2"/>
    <property type="match status" value="1"/>
</dbReference>
<keyword evidence="8" id="KW-1185">Reference proteome</keyword>
<feature type="region of interest" description="Disordered" evidence="5">
    <location>
        <begin position="24"/>
        <end position="127"/>
    </location>
</feature>
<evidence type="ECO:0000256" key="4">
    <source>
        <dbReference type="PROSITE-ProRule" id="PRU00175"/>
    </source>
</evidence>
<dbReference type="Gene3D" id="3.30.40.10">
    <property type="entry name" value="Zinc/RING finger domain, C3HC4 (zinc finger)"/>
    <property type="match status" value="1"/>
</dbReference>
<feature type="compositionally biased region" description="Basic and acidic residues" evidence="5">
    <location>
        <begin position="25"/>
        <end position="35"/>
    </location>
</feature>
<dbReference type="Proteomes" id="UP001465755">
    <property type="component" value="Unassembled WGS sequence"/>
</dbReference>
<name>A0AAW1PS21_9CHLO</name>
<feature type="region of interest" description="Disordered" evidence="5">
    <location>
        <begin position="326"/>
        <end position="368"/>
    </location>
</feature>
<evidence type="ECO:0000313" key="7">
    <source>
        <dbReference type="EMBL" id="KAK9812241.1"/>
    </source>
</evidence>